<organism evidence="2 3">
    <name type="scientific">Adineta steineri</name>
    <dbReference type="NCBI Taxonomy" id="433720"/>
    <lineage>
        <taxon>Eukaryota</taxon>
        <taxon>Metazoa</taxon>
        <taxon>Spiralia</taxon>
        <taxon>Gnathifera</taxon>
        <taxon>Rotifera</taxon>
        <taxon>Eurotatoria</taxon>
        <taxon>Bdelloidea</taxon>
        <taxon>Adinetida</taxon>
        <taxon>Adinetidae</taxon>
        <taxon>Adineta</taxon>
    </lineage>
</organism>
<sequence>MQTSAIAIDTGSYYLRNGALDTVRYAEFGISSCNIGPNSSVHIGKQLVRFLSTYMPYLQTLRLWRPDDFPWSSIEQLKEFVYLDIYGRISNDKVEPYRLMVQKRFPNSRIYIQISRFSLWI</sequence>
<dbReference type="Proteomes" id="UP000663881">
    <property type="component" value="Unassembled WGS sequence"/>
</dbReference>
<dbReference type="Proteomes" id="UP000663891">
    <property type="component" value="Unassembled WGS sequence"/>
</dbReference>
<evidence type="ECO:0000313" key="2">
    <source>
        <dbReference type="EMBL" id="CAF3942528.1"/>
    </source>
</evidence>
<dbReference type="EMBL" id="CAJOAY010002322">
    <property type="protein sequence ID" value="CAF3942528.1"/>
    <property type="molecule type" value="Genomic_DNA"/>
</dbReference>
<comment type="caution">
    <text evidence="2">The sequence shown here is derived from an EMBL/GenBank/DDBJ whole genome shotgun (WGS) entry which is preliminary data.</text>
</comment>
<accession>A0A819K0K2</accession>
<protein>
    <submittedName>
        <fullName evidence="2">Uncharacterized protein</fullName>
    </submittedName>
</protein>
<proteinExistence type="predicted"/>
<name>A0A819K0K2_9BILA</name>
<dbReference type="AlphaFoldDB" id="A0A819K0K2"/>
<gene>
    <name evidence="2" type="ORF">OKA104_LOCUS26467</name>
    <name evidence="1" type="ORF">VCS650_LOCUS15899</name>
</gene>
<reference evidence="2" key="1">
    <citation type="submission" date="2021-02" db="EMBL/GenBank/DDBJ databases">
        <authorList>
            <person name="Nowell W R."/>
        </authorList>
    </citation>
    <scope>NUCLEOTIDE SEQUENCE</scope>
</reference>
<evidence type="ECO:0000313" key="1">
    <source>
        <dbReference type="EMBL" id="CAF1022929.1"/>
    </source>
</evidence>
<dbReference type="OrthoDB" id="10009332at2759"/>
<evidence type="ECO:0000313" key="3">
    <source>
        <dbReference type="Proteomes" id="UP000663881"/>
    </source>
</evidence>
<dbReference type="EMBL" id="CAJNON010000139">
    <property type="protein sequence ID" value="CAF1022929.1"/>
    <property type="molecule type" value="Genomic_DNA"/>
</dbReference>